<name>A0A4R8R7T8_9MYCO</name>
<dbReference type="EMBL" id="PECC01000026">
    <property type="protein sequence ID" value="TDZ52315.1"/>
    <property type="molecule type" value="Genomic_DNA"/>
</dbReference>
<dbReference type="InterPro" id="IPR023393">
    <property type="entry name" value="START-like_dom_sf"/>
</dbReference>
<dbReference type="Gene3D" id="3.30.530.20">
    <property type="match status" value="1"/>
</dbReference>
<dbReference type="SUPFAM" id="SSF55961">
    <property type="entry name" value="Bet v1-like"/>
    <property type="match status" value="1"/>
</dbReference>
<dbReference type="CDD" id="cd07814">
    <property type="entry name" value="SRPBCC_CalC_Aha1-like"/>
    <property type="match status" value="1"/>
</dbReference>
<keyword evidence="4" id="KW-1185">Reference proteome</keyword>
<feature type="domain" description="Activator of Hsp90 ATPase homologue 1/2-like C-terminal" evidence="2">
    <location>
        <begin position="18"/>
        <end position="145"/>
    </location>
</feature>
<dbReference type="Pfam" id="PF08327">
    <property type="entry name" value="AHSA1"/>
    <property type="match status" value="1"/>
</dbReference>
<accession>A0A4R8R7T8</accession>
<proteinExistence type="inferred from homology"/>
<evidence type="ECO:0000313" key="3">
    <source>
        <dbReference type="EMBL" id="TDZ52315.1"/>
    </source>
</evidence>
<sequence length="154" mass="17259">MSRDNPTSFTVGRFYAYAAESVWQALVSRDFVLADWALELTMPVIEAGRTFTFKTYPILGTDFDGLIECELLHVKPQETAVFQYTSEEGARLWTSTAVWTLHPMDCGTLLLYVQSGFDPDNAGHMRIRSVLRGGLVAGLQRLAEMLDHPDGDRP</sequence>
<dbReference type="AlphaFoldDB" id="A0A4R8R7T8"/>
<reference evidence="3 4" key="1">
    <citation type="journal article" date="2019" name="Sci. Rep.">
        <title>Extended insight into the Mycobacterium chelonae-abscessus complex through whole genome sequencing of Mycobacterium salmoniphilum outbreak and Mycobacterium salmoniphilum-like strains.</title>
        <authorList>
            <person name="Behra P.R.K."/>
            <person name="Das S."/>
            <person name="Pettersson B.M.F."/>
            <person name="Shirreff L."/>
            <person name="DuCote T."/>
            <person name="Jacobsson K.G."/>
            <person name="Ennis D.G."/>
            <person name="Kirsebom L.A."/>
        </authorList>
    </citation>
    <scope>NUCLEOTIDE SEQUENCE [LARGE SCALE GENOMIC DNA]</scope>
    <source>
        <strain evidence="3 4">CCUG 63697</strain>
    </source>
</reference>
<gene>
    <name evidence="3" type="ORF">CCUG63697_00792</name>
</gene>
<protein>
    <recommendedName>
        <fullName evidence="2">Activator of Hsp90 ATPase homologue 1/2-like C-terminal domain-containing protein</fullName>
    </recommendedName>
</protein>
<dbReference type="InterPro" id="IPR013538">
    <property type="entry name" value="ASHA1/2-like_C"/>
</dbReference>
<comment type="similarity">
    <text evidence="1">Belongs to the AHA1 family.</text>
</comment>
<evidence type="ECO:0000256" key="1">
    <source>
        <dbReference type="ARBA" id="ARBA00006817"/>
    </source>
</evidence>
<dbReference type="RefSeq" id="WP_134048002.1">
    <property type="nucleotide sequence ID" value="NZ_PECB01000003.1"/>
</dbReference>
<organism evidence="3 4">
    <name type="scientific">Mycobacteroides franklinii</name>
    <dbReference type="NCBI Taxonomy" id="948102"/>
    <lineage>
        <taxon>Bacteria</taxon>
        <taxon>Bacillati</taxon>
        <taxon>Actinomycetota</taxon>
        <taxon>Actinomycetes</taxon>
        <taxon>Mycobacteriales</taxon>
        <taxon>Mycobacteriaceae</taxon>
        <taxon>Mycobacteroides</taxon>
    </lineage>
</organism>
<evidence type="ECO:0000259" key="2">
    <source>
        <dbReference type="Pfam" id="PF08327"/>
    </source>
</evidence>
<comment type="caution">
    <text evidence="3">The sequence shown here is derived from an EMBL/GenBank/DDBJ whole genome shotgun (WGS) entry which is preliminary data.</text>
</comment>
<evidence type="ECO:0000313" key="4">
    <source>
        <dbReference type="Proteomes" id="UP000295165"/>
    </source>
</evidence>
<dbReference type="Proteomes" id="UP000295165">
    <property type="component" value="Unassembled WGS sequence"/>
</dbReference>